<evidence type="ECO:0000256" key="1">
    <source>
        <dbReference type="SAM" id="Phobius"/>
    </source>
</evidence>
<reference evidence="2" key="1">
    <citation type="submission" date="2022-03" db="EMBL/GenBank/DDBJ databases">
        <authorList>
            <person name="Sayadi A."/>
        </authorList>
    </citation>
    <scope>NUCLEOTIDE SEQUENCE</scope>
</reference>
<name>A0A9P0NW02_ACAOB</name>
<sequence length="145" mass="16095">MYICYTSIAIAGGGGAIGGAPFVDLISETAPNIIFLTTIFRTERNVYIEFTLSPYKRLLVIDLSALTICALVMAGFSTRSSLASSRLRRKLTKSTSKACFTNWSWLLENRRWRASHATATMSRRACIACFKGCMQSVWAMAFTQI</sequence>
<evidence type="ECO:0000313" key="2">
    <source>
        <dbReference type="EMBL" id="CAH1956306.1"/>
    </source>
</evidence>
<dbReference type="EMBL" id="CAKOFQ010006664">
    <property type="protein sequence ID" value="CAH1956306.1"/>
    <property type="molecule type" value="Genomic_DNA"/>
</dbReference>
<evidence type="ECO:0000313" key="3">
    <source>
        <dbReference type="Proteomes" id="UP001152888"/>
    </source>
</evidence>
<dbReference type="AlphaFoldDB" id="A0A9P0NW02"/>
<feature type="transmembrane region" description="Helical" evidence="1">
    <location>
        <begin position="58"/>
        <end position="78"/>
    </location>
</feature>
<protein>
    <submittedName>
        <fullName evidence="2">Uncharacterized protein</fullName>
    </submittedName>
</protein>
<keyword evidence="3" id="KW-1185">Reference proteome</keyword>
<dbReference type="Proteomes" id="UP001152888">
    <property type="component" value="Unassembled WGS sequence"/>
</dbReference>
<accession>A0A9P0NW02</accession>
<organism evidence="2 3">
    <name type="scientific">Acanthoscelides obtectus</name>
    <name type="common">Bean weevil</name>
    <name type="synonym">Bruchus obtectus</name>
    <dbReference type="NCBI Taxonomy" id="200917"/>
    <lineage>
        <taxon>Eukaryota</taxon>
        <taxon>Metazoa</taxon>
        <taxon>Ecdysozoa</taxon>
        <taxon>Arthropoda</taxon>
        <taxon>Hexapoda</taxon>
        <taxon>Insecta</taxon>
        <taxon>Pterygota</taxon>
        <taxon>Neoptera</taxon>
        <taxon>Endopterygota</taxon>
        <taxon>Coleoptera</taxon>
        <taxon>Polyphaga</taxon>
        <taxon>Cucujiformia</taxon>
        <taxon>Chrysomeloidea</taxon>
        <taxon>Chrysomelidae</taxon>
        <taxon>Bruchinae</taxon>
        <taxon>Bruchini</taxon>
        <taxon>Acanthoscelides</taxon>
    </lineage>
</organism>
<dbReference type="OrthoDB" id="10589920at2759"/>
<keyword evidence="1" id="KW-1133">Transmembrane helix</keyword>
<comment type="caution">
    <text evidence="2">The sequence shown here is derived from an EMBL/GenBank/DDBJ whole genome shotgun (WGS) entry which is preliminary data.</text>
</comment>
<gene>
    <name evidence="2" type="ORF">ACAOBT_LOCUS1494</name>
</gene>
<keyword evidence="1" id="KW-0472">Membrane</keyword>
<proteinExistence type="predicted"/>
<keyword evidence="1" id="KW-0812">Transmembrane</keyword>